<gene>
    <name evidence="1" type="ORF">AYI68_g3328</name>
</gene>
<keyword evidence="2" id="KW-1185">Reference proteome</keyword>
<proteinExistence type="predicted"/>
<protein>
    <submittedName>
        <fullName evidence="1">Uncharacterized protein</fullName>
    </submittedName>
</protein>
<dbReference type="EMBL" id="LSSL01001426">
    <property type="protein sequence ID" value="OLY82554.1"/>
    <property type="molecule type" value="Genomic_DNA"/>
</dbReference>
<sequence>MFIARIEILSETLSNVSYSSFIPHLNVVSSQLVELISQLDPESDLFENLFELVLLVNISFLFYLSIQQGFLMHYIDIIVDEEYFGESYQAWNSATCSWDTVIPLK</sequence>
<organism evidence="1 2">
    <name type="scientific">Smittium mucronatum</name>
    <dbReference type="NCBI Taxonomy" id="133383"/>
    <lineage>
        <taxon>Eukaryota</taxon>
        <taxon>Fungi</taxon>
        <taxon>Fungi incertae sedis</taxon>
        <taxon>Zoopagomycota</taxon>
        <taxon>Kickxellomycotina</taxon>
        <taxon>Harpellomycetes</taxon>
        <taxon>Harpellales</taxon>
        <taxon>Legeriomycetaceae</taxon>
        <taxon>Smittium</taxon>
    </lineage>
</organism>
<dbReference type="Proteomes" id="UP000187455">
    <property type="component" value="Unassembled WGS sequence"/>
</dbReference>
<evidence type="ECO:0000313" key="1">
    <source>
        <dbReference type="EMBL" id="OLY82554.1"/>
    </source>
</evidence>
<reference evidence="1 2" key="1">
    <citation type="journal article" date="2016" name="Mol. Biol. Evol.">
        <title>Genome-Wide Survey of Gut Fungi (Harpellales) Reveals the First Horizontally Transferred Ubiquitin Gene from a Mosquito Host.</title>
        <authorList>
            <person name="Wang Y."/>
            <person name="White M.M."/>
            <person name="Kvist S."/>
            <person name="Moncalvo J.M."/>
        </authorList>
    </citation>
    <scope>NUCLEOTIDE SEQUENCE [LARGE SCALE GENOMIC DNA]</scope>
    <source>
        <strain evidence="1 2">ALG-7-W6</strain>
    </source>
</reference>
<evidence type="ECO:0000313" key="2">
    <source>
        <dbReference type="Proteomes" id="UP000187455"/>
    </source>
</evidence>
<accession>A0A1R0H079</accession>
<dbReference type="AlphaFoldDB" id="A0A1R0H079"/>
<comment type="caution">
    <text evidence="1">The sequence shown here is derived from an EMBL/GenBank/DDBJ whole genome shotgun (WGS) entry which is preliminary data.</text>
</comment>
<name>A0A1R0H079_9FUNG</name>